<dbReference type="InterPro" id="IPR020904">
    <property type="entry name" value="Sc_DH/Rdtase_CS"/>
</dbReference>
<dbReference type="Pfam" id="PF13561">
    <property type="entry name" value="adh_short_C2"/>
    <property type="match status" value="1"/>
</dbReference>
<evidence type="ECO:0000256" key="2">
    <source>
        <dbReference type="ARBA" id="ARBA00023002"/>
    </source>
</evidence>
<comment type="caution">
    <text evidence="3">The sequence shown here is derived from an EMBL/GenBank/DDBJ whole genome shotgun (WGS) entry which is preliminary data.</text>
</comment>
<evidence type="ECO:0000313" key="3">
    <source>
        <dbReference type="EMBL" id="MQT80335.1"/>
    </source>
</evidence>
<dbReference type="EMBL" id="WIVW01000043">
    <property type="protein sequence ID" value="MQU28885.1"/>
    <property type="molecule type" value="Genomic_DNA"/>
</dbReference>
<accession>A0A6A7YXB7</accession>
<evidence type="ECO:0000256" key="1">
    <source>
        <dbReference type="ARBA" id="ARBA00006484"/>
    </source>
</evidence>
<dbReference type="InterPro" id="IPR002347">
    <property type="entry name" value="SDR_fam"/>
</dbReference>
<gene>
    <name evidence="3" type="ORF">GHN86_09725</name>
    <name evidence="4" type="ORF">GHO29_20665</name>
</gene>
<sequence length="251" mass="26449">MSAYNPFSLQGKRVLVTGASSGFGRAIALGCANMGAEVIATGRNVERLSETLEHLNGISSLGHRAVIGDLTEPHDRAMLVETLGEVHGVVHNAGTSVICPTRQMTEQHLRDLHRLNVESPMLLTQALLRKNLIANDGAIVFIASVAAFQGVPGVGAYSGTKAAVIAMARCLALEVSKRRIRVNCLAPGLANTPLLDSLRKSPASVSEQLASYPLGFGEPEDIAHAAIFMLSGASRWITGATLVMDGGMSVR</sequence>
<organism evidence="3">
    <name type="scientific">Pseudomonas helleri</name>
    <dbReference type="NCBI Taxonomy" id="1608996"/>
    <lineage>
        <taxon>Bacteria</taxon>
        <taxon>Pseudomonadati</taxon>
        <taxon>Pseudomonadota</taxon>
        <taxon>Gammaproteobacteria</taxon>
        <taxon>Pseudomonadales</taxon>
        <taxon>Pseudomonadaceae</taxon>
        <taxon>Pseudomonas</taxon>
    </lineage>
</organism>
<dbReference type="PANTHER" id="PTHR43477:SF1">
    <property type="entry name" value="DIHYDROANTICAPSIN 7-DEHYDROGENASE"/>
    <property type="match status" value="1"/>
</dbReference>
<dbReference type="FunFam" id="3.40.50.720:FF:000084">
    <property type="entry name" value="Short-chain dehydrogenase reductase"/>
    <property type="match status" value="1"/>
</dbReference>
<dbReference type="SUPFAM" id="SSF51735">
    <property type="entry name" value="NAD(P)-binding Rossmann-fold domains"/>
    <property type="match status" value="1"/>
</dbReference>
<keyword evidence="2" id="KW-0560">Oxidoreductase</keyword>
<dbReference type="GO" id="GO:0016491">
    <property type="term" value="F:oxidoreductase activity"/>
    <property type="evidence" value="ECO:0007669"/>
    <property type="project" value="UniProtKB-KW"/>
</dbReference>
<dbReference type="AlphaFoldDB" id="A0A6A7YXB7"/>
<name>A0A6A7YXB7_9PSED</name>
<dbReference type="InterPro" id="IPR036291">
    <property type="entry name" value="NAD(P)-bd_dom_sf"/>
</dbReference>
<dbReference type="CDD" id="cd05233">
    <property type="entry name" value="SDR_c"/>
    <property type="match status" value="1"/>
</dbReference>
<reference evidence="3 5" key="1">
    <citation type="submission" date="2019-10" db="EMBL/GenBank/DDBJ databases">
        <title>Evaluation of single-gene subtyping targets for Pseudomonas.</title>
        <authorList>
            <person name="Reichler S.J."/>
            <person name="Orsi R.H."/>
            <person name="Wiedmann M."/>
            <person name="Martin N.H."/>
            <person name="Murphy S.I."/>
        </authorList>
    </citation>
    <scope>NUCLEOTIDE SEQUENCE</scope>
    <source>
        <strain evidence="4 5">FSL R10-1984</strain>
        <strain evidence="3">FSL R10-2339</strain>
    </source>
</reference>
<dbReference type="EMBL" id="WIWC01000012">
    <property type="protein sequence ID" value="MQT80335.1"/>
    <property type="molecule type" value="Genomic_DNA"/>
</dbReference>
<dbReference type="PRINTS" id="PR00080">
    <property type="entry name" value="SDRFAMILY"/>
</dbReference>
<dbReference type="Proteomes" id="UP000437970">
    <property type="component" value="Unassembled WGS sequence"/>
</dbReference>
<dbReference type="Gene3D" id="3.40.50.720">
    <property type="entry name" value="NAD(P)-binding Rossmann-like Domain"/>
    <property type="match status" value="1"/>
</dbReference>
<protein>
    <submittedName>
        <fullName evidence="3">SDR family oxidoreductase</fullName>
    </submittedName>
</protein>
<evidence type="ECO:0000313" key="5">
    <source>
        <dbReference type="Proteomes" id="UP000437970"/>
    </source>
</evidence>
<comment type="similarity">
    <text evidence="1">Belongs to the short-chain dehydrogenases/reductases (SDR) family.</text>
</comment>
<dbReference type="InterPro" id="IPR051122">
    <property type="entry name" value="SDR_DHRS6-like"/>
</dbReference>
<proteinExistence type="inferred from homology"/>
<dbReference type="PROSITE" id="PS00061">
    <property type="entry name" value="ADH_SHORT"/>
    <property type="match status" value="1"/>
</dbReference>
<dbReference type="PRINTS" id="PR00081">
    <property type="entry name" value="GDHRDH"/>
</dbReference>
<dbReference type="RefSeq" id="WP_153381895.1">
    <property type="nucleotide sequence ID" value="NZ_CAXAOS010000022.1"/>
</dbReference>
<evidence type="ECO:0000313" key="4">
    <source>
        <dbReference type="EMBL" id="MQU28885.1"/>
    </source>
</evidence>
<dbReference type="PANTHER" id="PTHR43477">
    <property type="entry name" value="DIHYDROANTICAPSIN 7-DEHYDROGENASE"/>
    <property type="match status" value="1"/>
</dbReference>